<protein>
    <submittedName>
        <fullName evidence="1">Uncharacterized protein</fullName>
    </submittedName>
</protein>
<accession>A0A0V1B397</accession>
<name>A0A0V1B397_TRISP</name>
<gene>
    <name evidence="1" type="ORF">T01_10117</name>
</gene>
<dbReference type="EMBL" id="JYDH01000118">
    <property type="protein sequence ID" value="KRY31442.1"/>
    <property type="molecule type" value="Genomic_DNA"/>
</dbReference>
<proteinExistence type="predicted"/>
<dbReference type="InParanoid" id="A0A0V1B397"/>
<sequence length="118" mass="14042">MPKKSIFGEEAFSRKLQNFMGFRASWTWFFFQKSPKTFFQNFRLSQPRTKLYCNEISKQLFPEYHDRISTERTCCNMYIYSDFSIDIDLEINLTDDSRLGCTTACFNVHGNNYKSHLA</sequence>
<evidence type="ECO:0000313" key="1">
    <source>
        <dbReference type="EMBL" id="KRY31442.1"/>
    </source>
</evidence>
<evidence type="ECO:0000313" key="2">
    <source>
        <dbReference type="Proteomes" id="UP000054776"/>
    </source>
</evidence>
<keyword evidence="2" id="KW-1185">Reference proteome</keyword>
<reference evidence="1 2" key="1">
    <citation type="submission" date="2015-01" db="EMBL/GenBank/DDBJ databases">
        <title>Evolution of Trichinella species and genotypes.</title>
        <authorList>
            <person name="Korhonen P.K."/>
            <person name="Edoardo P."/>
            <person name="Giuseppe L.R."/>
            <person name="Gasser R.B."/>
        </authorList>
    </citation>
    <scope>NUCLEOTIDE SEQUENCE [LARGE SCALE GENOMIC DNA]</scope>
    <source>
        <strain evidence="1">ISS3</strain>
    </source>
</reference>
<dbReference type="AlphaFoldDB" id="A0A0V1B397"/>
<organism evidence="1 2">
    <name type="scientific">Trichinella spiralis</name>
    <name type="common">Trichina worm</name>
    <dbReference type="NCBI Taxonomy" id="6334"/>
    <lineage>
        <taxon>Eukaryota</taxon>
        <taxon>Metazoa</taxon>
        <taxon>Ecdysozoa</taxon>
        <taxon>Nematoda</taxon>
        <taxon>Enoplea</taxon>
        <taxon>Dorylaimia</taxon>
        <taxon>Trichinellida</taxon>
        <taxon>Trichinellidae</taxon>
        <taxon>Trichinella</taxon>
    </lineage>
</organism>
<dbReference type="Proteomes" id="UP000054776">
    <property type="component" value="Unassembled WGS sequence"/>
</dbReference>
<dbReference type="OrthoDB" id="5930305at2759"/>
<comment type="caution">
    <text evidence="1">The sequence shown here is derived from an EMBL/GenBank/DDBJ whole genome shotgun (WGS) entry which is preliminary data.</text>
</comment>